<feature type="transmembrane region" description="Helical" evidence="1">
    <location>
        <begin position="27"/>
        <end position="57"/>
    </location>
</feature>
<evidence type="ECO:0000256" key="1">
    <source>
        <dbReference type="SAM" id="Phobius"/>
    </source>
</evidence>
<dbReference type="RefSeq" id="WP_321545685.1">
    <property type="nucleotide sequence ID" value="NZ_JAXIVS010000003.1"/>
</dbReference>
<dbReference type="EMBL" id="JAXIVS010000003">
    <property type="protein sequence ID" value="MDY7226965.1"/>
    <property type="molecule type" value="Genomic_DNA"/>
</dbReference>
<evidence type="ECO:0000313" key="2">
    <source>
        <dbReference type="EMBL" id="MDY7226965.1"/>
    </source>
</evidence>
<evidence type="ECO:0000313" key="3">
    <source>
        <dbReference type="Proteomes" id="UP001291309"/>
    </source>
</evidence>
<sequence>MNDPRPNLPPSPPSGAARLSKKLPVTFFSLGVILCALCCSIPLLVGLGLSGAALTAIGAYGERLGVAFIGLGMLGFIWGLVRRRKAASHGPSCSTTCGCRTGVSRGC</sequence>
<name>A0ABU5H0N0_9BACT</name>
<accession>A0ABU5H0N0</accession>
<keyword evidence="1" id="KW-0472">Membrane</keyword>
<keyword evidence="3" id="KW-1185">Reference proteome</keyword>
<organism evidence="2 3">
    <name type="scientific">Hyalangium rubrum</name>
    <dbReference type="NCBI Taxonomy" id="3103134"/>
    <lineage>
        <taxon>Bacteria</taxon>
        <taxon>Pseudomonadati</taxon>
        <taxon>Myxococcota</taxon>
        <taxon>Myxococcia</taxon>
        <taxon>Myxococcales</taxon>
        <taxon>Cystobacterineae</taxon>
        <taxon>Archangiaceae</taxon>
        <taxon>Hyalangium</taxon>
    </lineage>
</organism>
<reference evidence="2 3" key="1">
    <citation type="submission" date="2023-12" db="EMBL/GenBank/DDBJ databases">
        <title>the genome sequence of Hyalangium sp. s54d21.</title>
        <authorList>
            <person name="Zhang X."/>
        </authorList>
    </citation>
    <scope>NUCLEOTIDE SEQUENCE [LARGE SCALE GENOMIC DNA]</scope>
    <source>
        <strain evidence="3">s54d21</strain>
    </source>
</reference>
<keyword evidence="1" id="KW-0812">Transmembrane</keyword>
<comment type="caution">
    <text evidence="2">The sequence shown here is derived from an EMBL/GenBank/DDBJ whole genome shotgun (WGS) entry which is preliminary data.</text>
</comment>
<keyword evidence="1" id="KW-1133">Transmembrane helix</keyword>
<protein>
    <recommendedName>
        <fullName evidence="4">Mercuric ion transport protein</fullName>
    </recommendedName>
</protein>
<gene>
    <name evidence="2" type="ORF">SYV04_11215</name>
</gene>
<evidence type="ECO:0008006" key="4">
    <source>
        <dbReference type="Google" id="ProtNLM"/>
    </source>
</evidence>
<dbReference type="Proteomes" id="UP001291309">
    <property type="component" value="Unassembled WGS sequence"/>
</dbReference>
<proteinExistence type="predicted"/>
<feature type="transmembrane region" description="Helical" evidence="1">
    <location>
        <begin position="63"/>
        <end position="81"/>
    </location>
</feature>